<dbReference type="AlphaFoldDB" id="A7NJX9"/>
<keyword evidence="2" id="KW-0812">Transmembrane</keyword>
<feature type="transmembrane region" description="Helical" evidence="2">
    <location>
        <begin position="29"/>
        <end position="47"/>
    </location>
</feature>
<evidence type="ECO:0000313" key="5">
    <source>
        <dbReference type="Proteomes" id="UP000000263"/>
    </source>
</evidence>
<comment type="similarity">
    <text evidence="1">Belongs to the peptidase A24 family.</text>
</comment>
<feature type="transmembrane region" description="Helical" evidence="2">
    <location>
        <begin position="126"/>
        <end position="146"/>
    </location>
</feature>
<evidence type="ECO:0000313" key="4">
    <source>
        <dbReference type="EMBL" id="ABU57799.1"/>
    </source>
</evidence>
<dbReference type="KEGG" id="rca:Rcas_1707"/>
<sequence>MQYVMLTLMLAAAAVLVYVSITDIRERCIPNRVMFPALLTALLVALARPERWSLLLGGLVAGVLLVLPTLIYGLEKAGGGDVKLGLFIGLVLGWPAILPALGLAFVSATLFAAGGMLLRRLSWRSVIAFGPFLSLGGLLVGALLVLEQL</sequence>
<dbReference type="Proteomes" id="UP000000263">
    <property type="component" value="Chromosome"/>
</dbReference>
<dbReference type="GO" id="GO:0004190">
    <property type="term" value="F:aspartic-type endopeptidase activity"/>
    <property type="evidence" value="ECO:0007669"/>
    <property type="project" value="InterPro"/>
</dbReference>
<evidence type="ECO:0000256" key="1">
    <source>
        <dbReference type="ARBA" id="ARBA00005801"/>
    </source>
</evidence>
<dbReference type="GO" id="GO:0005886">
    <property type="term" value="C:plasma membrane"/>
    <property type="evidence" value="ECO:0007669"/>
    <property type="project" value="TreeGrafter"/>
</dbReference>
<dbReference type="PANTHER" id="PTHR30487">
    <property type="entry name" value="TYPE 4 PREPILIN-LIKE PROTEINS LEADER PEPTIDE-PROCESSING ENZYME"/>
    <property type="match status" value="1"/>
</dbReference>
<keyword evidence="5" id="KW-1185">Reference proteome</keyword>
<dbReference type="eggNOG" id="COG1989">
    <property type="taxonomic scope" value="Bacteria"/>
</dbReference>
<dbReference type="GO" id="GO:0006465">
    <property type="term" value="P:signal peptide processing"/>
    <property type="evidence" value="ECO:0007669"/>
    <property type="project" value="TreeGrafter"/>
</dbReference>
<accession>A7NJX9</accession>
<dbReference type="STRING" id="383372.Rcas_1707"/>
<proteinExistence type="inferred from homology"/>
<dbReference type="OrthoDB" id="9789291at2"/>
<dbReference type="EMBL" id="CP000804">
    <property type="protein sequence ID" value="ABU57799.1"/>
    <property type="molecule type" value="Genomic_DNA"/>
</dbReference>
<evidence type="ECO:0000256" key="2">
    <source>
        <dbReference type="SAM" id="Phobius"/>
    </source>
</evidence>
<dbReference type="Pfam" id="PF01478">
    <property type="entry name" value="Peptidase_A24"/>
    <property type="match status" value="1"/>
</dbReference>
<feature type="domain" description="Prepilin type IV endopeptidase peptidase" evidence="3">
    <location>
        <begin position="11"/>
        <end position="112"/>
    </location>
</feature>
<keyword evidence="2" id="KW-1133">Transmembrane helix</keyword>
<reference evidence="4 5" key="1">
    <citation type="submission" date="2007-08" db="EMBL/GenBank/DDBJ databases">
        <title>Complete sequence of Roseiflexus castenholzii DSM 13941.</title>
        <authorList>
            <consortium name="US DOE Joint Genome Institute"/>
            <person name="Copeland A."/>
            <person name="Lucas S."/>
            <person name="Lapidus A."/>
            <person name="Barry K."/>
            <person name="Glavina del Rio T."/>
            <person name="Dalin E."/>
            <person name="Tice H."/>
            <person name="Pitluck S."/>
            <person name="Thompson L.S."/>
            <person name="Brettin T."/>
            <person name="Bruce D."/>
            <person name="Detter J.C."/>
            <person name="Han C."/>
            <person name="Tapia R."/>
            <person name="Schmutz J."/>
            <person name="Larimer F."/>
            <person name="Land M."/>
            <person name="Hauser L."/>
            <person name="Kyrpides N."/>
            <person name="Mikhailova N."/>
            <person name="Bryant D.A."/>
            <person name="Hanada S."/>
            <person name="Tsukatani Y."/>
            <person name="Richardson P."/>
        </authorList>
    </citation>
    <scope>NUCLEOTIDE SEQUENCE [LARGE SCALE GENOMIC DNA]</scope>
    <source>
        <strain evidence="5">DSM 13941 / HLO8</strain>
    </source>
</reference>
<feature type="transmembrane region" description="Helical" evidence="2">
    <location>
        <begin position="86"/>
        <end position="114"/>
    </location>
</feature>
<name>A7NJX9_ROSCS</name>
<dbReference type="HOGENOM" id="CLU_057101_8_1_0"/>
<dbReference type="Gene3D" id="1.20.120.1220">
    <property type="match status" value="1"/>
</dbReference>
<dbReference type="PANTHER" id="PTHR30487:SF0">
    <property type="entry name" value="PREPILIN LEADER PEPTIDASE_N-METHYLTRANSFERASE-RELATED"/>
    <property type="match status" value="1"/>
</dbReference>
<dbReference type="InterPro" id="IPR050882">
    <property type="entry name" value="Prepilin_peptidase/N-MTase"/>
</dbReference>
<dbReference type="InterPro" id="IPR000045">
    <property type="entry name" value="Prepilin_IV_endopep_pep"/>
</dbReference>
<keyword evidence="2" id="KW-0472">Membrane</keyword>
<dbReference type="RefSeq" id="WP_012120226.1">
    <property type="nucleotide sequence ID" value="NC_009767.1"/>
</dbReference>
<organism evidence="4 5">
    <name type="scientific">Roseiflexus castenholzii (strain DSM 13941 / HLO8)</name>
    <dbReference type="NCBI Taxonomy" id="383372"/>
    <lineage>
        <taxon>Bacteria</taxon>
        <taxon>Bacillati</taxon>
        <taxon>Chloroflexota</taxon>
        <taxon>Chloroflexia</taxon>
        <taxon>Chloroflexales</taxon>
        <taxon>Roseiflexineae</taxon>
        <taxon>Roseiflexaceae</taxon>
        <taxon>Roseiflexus</taxon>
    </lineage>
</organism>
<feature type="transmembrane region" description="Helical" evidence="2">
    <location>
        <begin position="54"/>
        <end position="74"/>
    </location>
</feature>
<gene>
    <name evidence="4" type="ordered locus">Rcas_1707</name>
</gene>
<evidence type="ECO:0000259" key="3">
    <source>
        <dbReference type="Pfam" id="PF01478"/>
    </source>
</evidence>
<protein>
    <submittedName>
        <fullName evidence="4">Peptidase A24A prepilin type IV</fullName>
    </submittedName>
</protein>